<evidence type="ECO:0000256" key="5">
    <source>
        <dbReference type="ARBA" id="ARBA00022692"/>
    </source>
</evidence>
<keyword evidence="3" id="KW-0813">Transport</keyword>
<dbReference type="GO" id="GO:0015105">
    <property type="term" value="F:arsenite transmembrane transporter activity"/>
    <property type="evidence" value="ECO:0007669"/>
    <property type="project" value="InterPro"/>
</dbReference>
<feature type="transmembrane region" description="Helical" evidence="8">
    <location>
        <begin position="54"/>
        <end position="72"/>
    </location>
</feature>
<organism evidence="10 11">
    <name type="scientific">Actinomadura darangshiensis</name>
    <dbReference type="NCBI Taxonomy" id="705336"/>
    <lineage>
        <taxon>Bacteria</taxon>
        <taxon>Bacillati</taxon>
        <taxon>Actinomycetota</taxon>
        <taxon>Actinomycetes</taxon>
        <taxon>Streptosporangiales</taxon>
        <taxon>Thermomonosporaceae</taxon>
        <taxon>Actinomadura</taxon>
    </lineage>
</organism>
<dbReference type="OrthoDB" id="9809303at2"/>
<feature type="transmembrane region" description="Helical" evidence="8">
    <location>
        <begin position="93"/>
        <end position="111"/>
    </location>
</feature>
<evidence type="ECO:0000256" key="6">
    <source>
        <dbReference type="ARBA" id="ARBA00022989"/>
    </source>
</evidence>
<feature type="transmembrane region" description="Helical" evidence="8">
    <location>
        <begin position="174"/>
        <end position="197"/>
    </location>
</feature>
<evidence type="ECO:0000259" key="9">
    <source>
        <dbReference type="Pfam" id="PF03600"/>
    </source>
</evidence>
<comment type="subcellular location">
    <subcellularLocation>
        <location evidence="1">Cell membrane</location>
        <topology evidence="1">Multi-pass membrane protein</topology>
    </subcellularLocation>
</comment>
<evidence type="ECO:0000313" key="11">
    <source>
        <dbReference type="Proteomes" id="UP000295578"/>
    </source>
</evidence>
<evidence type="ECO:0000256" key="3">
    <source>
        <dbReference type="ARBA" id="ARBA00022448"/>
    </source>
</evidence>
<sequence length="426" mass="45422">MQATAAIVIFVCAYVLIASEKVHRTAVALGGAGLMLLLHVTDADGAFFSSESGIDWNVVFLLLGMMVIVSVLRRTGVFEYVAIWAAKRARGRPYRLMVMLVILTATASALLDNVTTVLLVAPVTFLVCERLGLKPEPYLIAEVMASNIGGTATLVGDPPNIIIASRGGLSFNDFLVHLAPLIVLLMIVFCVLCRWLFRAAFRYDPDLAAEIMELEEREAITDRRLLAQGLAVLGVVVVAFVLHPVLHYEPSVVALLGAGLLVAATRVTTEEALSEVEWPTLVFFAGLFVMVGGLVQTGVIGKISEAAADATGGRLGVAAMLLLWASAGLSAIVDNIPYVATMSPIVSDLVQQHPGEEGHVLWWALALGADLGGNATAIGASANVVVLGIAARNGTPISFWRFTRYGIVVTLVTVALSTPYLWLRYL</sequence>
<evidence type="ECO:0000256" key="1">
    <source>
        <dbReference type="ARBA" id="ARBA00004651"/>
    </source>
</evidence>
<comment type="similarity">
    <text evidence="2">Belongs to the CitM (TC 2.A.11) transporter family.</text>
</comment>
<comment type="caution">
    <text evidence="10">The sequence shown here is derived from an EMBL/GenBank/DDBJ whole genome shotgun (WGS) entry which is preliminary data.</text>
</comment>
<keyword evidence="11" id="KW-1185">Reference proteome</keyword>
<dbReference type="CDD" id="cd01116">
    <property type="entry name" value="P_permease"/>
    <property type="match status" value="1"/>
</dbReference>
<evidence type="ECO:0000313" key="10">
    <source>
        <dbReference type="EMBL" id="TDD81608.1"/>
    </source>
</evidence>
<evidence type="ECO:0000256" key="2">
    <source>
        <dbReference type="ARBA" id="ARBA00009843"/>
    </source>
</evidence>
<feature type="transmembrane region" description="Helical" evidence="8">
    <location>
        <begin position="315"/>
        <end position="340"/>
    </location>
</feature>
<keyword evidence="7 8" id="KW-0472">Membrane</keyword>
<proteinExistence type="inferred from homology"/>
<dbReference type="InterPro" id="IPR004680">
    <property type="entry name" value="Cit_transptr-like_dom"/>
</dbReference>
<dbReference type="AlphaFoldDB" id="A0A4R5B5S5"/>
<dbReference type="PANTHER" id="PTHR43568">
    <property type="entry name" value="P PROTEIN"/>
    <property type="match status" value="1"/>
</dbReference>
<feature type="transmembrane region" description="Helical" evidence="8">
    <location>
        <begin position="281"/>
        <end position="303"/>
    </location>
</feature>
<keyword evidence="6 8" id="KW-1133">Transmembrane helix</keyword>
<dbReference type="Pfam" id="PF03600">
    <property type="entry name" value="CitMHS"/>
    <property type="match status" value="1"/>
</dbReference>
<protein>
    <recommendedName>
        <fullName evidence="9">Citrate transporter-like domain-containing protein</fullName>
    </recommendedName>
</protein>
<keyword evidence="5 8" id="KW-0812">Transmembrane</keyword>
<dbReference type="EMBL" id="SMKY01000075">
    <property type="protein sequence ID" value="TDD81608.1"/>
    <property type="molecule type" value="Genomic_DNA"/>
</dbReference>
<dbReference type="RefSeq" id="WP_132198609.1">
    <property type="nucleotide sequence ID" value="NZ_SMKY01000075.1"/>
</dbReference>
<gene>
    <name evidence="10" type="ORF">E1293_18190</name>
</gene>
<evidence type="ECO:0000256" key="8">
    <source>
        <dbReference type="SAM" id="Phobius"/>
    </source>
</evidence>
<dbReference type="PANTHER" id="PTHR43568:SF1">
    <property type="entry name" value="P PROTEIN"/>
    <property type="match status" value="1"/>
</dbReference>
<feature type="transmembrane region" description="Helical" evidence="8">
    <location>
        <begin position="402"/>
        <end position="423"/>
    </location>
</feature>
<dbReference type="InterPro" id="IPR000802">
    <property type="entry name" value="Arsenical_pump_ArsB"/>
</dbReference>
<dbReference type="InterPro" id="IPR051475">
    <property type="entry name" value="Diverse_Ion_Transporter"/>
</dbReference>
<evidence type="ECO:0000256" key="7">
    <source>
        <dbReference type="ARBA" id="ARBA00023136"/>
    </source>
</evidence>
<feature type="domain" description="Citrate transporter-like" evidence="9">
    <location>
        <begin position="14"/>
        <end position="368"/>
    </location>
</feature>
<evidence type="ECO:0000256" key="4">
    <source>
        <dbReference type="ARBA" id="ARBA00022475"/>
    </source>
</evidence>
<reference evidence="10 11" key="1">
    <citation type="submission" date="2019-03" db="EMBL/GenBank/DDBJ databases">
        <title>Draft genome sequences of novel Actinobacteria.</title>
        <authorList>
            <person name="Sahin N."/>
            <person name="Ay H."/>
            <person name="Saygin H."/>
        </authorList>
    </citation>
    <scope>NUCLEOTIDE SEQUENCE [LARGE SCALE GENOMIC DNA]</scope>
    <source>
        <strain evidence="10 11">DSM 45941</strain>
    </source>
</reference>
<name>A0A4R5B5S5_9ACTN</name>
<feature type="transmembrane region" description="Helical" evidence="8">
    <location>
        <begin position="225"/>
        <end position="246"/>
    </location>
</feature>
<dbReference type="GO" id="GO:0005886">
    <property type="term" value="C:plasma membrane"/>
    <property type="evidence" value="ECO:0007669"/>
    <property type="project" value="UniProtKB-SubCell"/>
</dbReference>
<keyword evidence="4" id="KW-1003">Cell membrane</keyword>
<accession>A0A4R5B5S5</accession>
<dbReference type="Proteomes" id="UP000295578">
    <property type="component" value="Unassembled WGS sequence"/>
</dbReference>
<dbReference type="PRINTS" id="PR00758">
    <property type="entry name" value="ARSENICPUMP"/>
</dbReference>
<feature type="transmembrane region" description="Helical" evidence="8">
    <location>
        <begin position="360"/>
        <end position="390"/>
    </location>
</feature>